<dbReference type="Proteomes" id="UP000753908">
    <property type="component" value="Unassembled WGS sequence"/>
</dbReference>
<feature type="transmembrane region" description="Helical" evidence="1">
    <location>
        <begin position="15"/>
        <end position="39"/>
    </location>
</feature>
<evidence type="ECO:0000313" key="2">
    <source>
        <dbReference type="EMBL" id="MBW4547329.1"/>
    </source>
</evidence>
<dbReference type="EMBL" id="JAHHIF010000039">
    <property type="protein sequence ID" value="MBW4547329.1"/>
    <property type="molecule type" value="Genomic_DNA"/>
</dbReference>
<keyword evidence="1" id="KW-1133">Transmembrane helix</keyword>
<evidence type="ECO:0000256" key="1">
    <source>
        <dbReference type="SAM" id="Phobius"/>
    </source>
</evidence>
<sequence length="98" mass="11110">MFQLLYPLVHSLQPFLVPLCFCLTWGLIILFFLTVLSAVQEGVVTAKRLHQIPCTNCQFFTNDHRLKCTVHPSDANTEAAIYCSDYCSRNRNNQASAT</sequence>
<evidence type="ECO:0000313" key="3">
    <source>
        <dbReference type="Proteomes" id="UP000753908"/>
    </source>
</evidence>
<dbReference type="AlphaFoldDB" id="A0A951PR77"/>
<organism evidence="2 3">
    <name type="scientific">Symplocastrum torsivum CPER-KK1</name>
    <dbReference type="NCBI Taxonomy" id="450513"/>
    <lineage>
        <taxon>Bacteria</taxon>
        <taxon>Bacillati</taxon>
        <taxon>Cyanobacteriota</taxon>
        <taxon>Cyanophyceae</taxon>
        <taxon>Oscillatoriophycideae</taxon>
        <taxon>Oscillatoriales</taxon>
        <taxon>Microcoleaceae</taxon>
        <taxon>Symplocastrum</taxon>
    </lineage>
</organism>
<reference evidence="2" key="2">
    <citation type="journal article" date="2022" name="Microbiol. Resour. Announc.">
        <title>Metagenome Sequencing to Explore Phylogenomics of Terrestrial Cyanobacteria.</title>
        <authorList>
            <person name="Ward R.D."/>
            <person name="Stajich J.E."/>
            <person name="Johansen J.R."/>
            <person name="Huntemann M."/>
            <person name="Clum A."/>
            <person name="Foster B."/>
            <person name="Foster B."/>
            <person name="Roux S."/>
            <person name="Palaniappan K."/>
            <person name="Varghese N."/>
            <person name="Mukherjee S."/>
            <person name="Reddy T.B.K."/>
            <person name="Daum C."/>
            <person name="Copeland A."/>
            <person name="Chen I.A."/>
            <person name="Ivanova N.N."/>
            <person name="Kyrpides N.C."/>
            <person name="Shapiro N."/>
            <person name="Eloe-Fadrosh E.A."/>
            <person name="Pietrasiak N."/>
        </authorList>
    </citation>
    <scope>NUCLEOTIDE SEQUENCE</scope>
    <source>
        <strain evidence="2">CPER-KK1</strain>
    </source>
</reference>
<accession>A0A951PR77</accession>
<reference evidence="2" key="1">
    <citation type="submission" date="2021-05" db="EMBL/GenBank/DDBJ databases">
        <authorList>
            <person name="Pietrasiak N."/>
            <person name="Ward R."/>
            <person name="Stajich J.E."/>
            <person name="Kurbessoian T."/>
        </authorList>
    </citation>
    <scope>NUCLEOTIDE SEQUENCE</scope>
    <source>
        <strain evidence="2">CPER-KK1</strain>
    </source>
</reference>
<comment type="caution">
    <text evidence="2">The sequence shown here is derived from an EMBL/GenBank/DDBJ whole genome shotgun (WGS) entry which is preliminary data.</text>
</comment>
<name>A0A951PR77_9CYAN</name>
<proteinExistence type="predicted"/>
<protein>
    <submittedName>
        <fullName evidence="2">Uncharacterized protein</fullName>
    </submittedName>
</protein>
<keyword evidence="1" id="KW-0812">Transmembrane</keyword>
<keyword evidence="1" id="KW-0472">Membrane</keyword>
<gene>
    <name evidence="2" type="ORF">KME25_23250</name>
</gene>